<reference evidence="3 4" key="1">
    <citation type="submission" date="2020-08" db="EMBL/GenBank/DDBJ databases">
        <title>Sequencing the genomes of 1000 actinobacteria strains.</title>
        <authorList>
            <person name="Klenk H.-P."/>
        </authorList>
    </citation>
    <scope>NUCLEOTIDE SEQUENCE [LARGE SCALE GENOMIC DNA]</scope>
    <source>
        <strain evidence="3 4">DSM 43150</strain>
    </source>
</reference>
<comment type="caution">
    <text evidence="3">The sequence shown here is derived from an EMBL/GenBank/DDBJ whole genome shotgun (WGS) entry which is preliminary data.</text>
</comment>
<dbReference type="EMBL" id="BOMP01000156">
    <property type="protein sequence ID" value="GIE45196.1"/>
    <property type="molecule type" value="Genomic_DNA"/>
</dbReference>
<dbReference type="CDD" id="cd00093">
    <property type="entry name" value="HTH_XRE"/>
    <property type="match status" value="1"/>
</dbReference>
<dbReference type="GO" id="GO:0003677">
    <property type="term" value="F:DNA binding"/>
    <property type="evidence" value="ECO:0007669"/>
    <property type="project" value="InterPro"/>
</dbReference>
<dbReference type="InterPro" id="IPR011990">
    <property type="entry name" value="TPR-like_helical_dom_sf"/>
</dbReference>
<reference evidence="2 5" key="2">
    <citation type="submission" date="2021-01" db="EMBL/GenBank/DDBJ databases">
        <title>Whole genome shotgun sequence of Actinoplanes lobatus NBRC 12513.</title>
        <authorList>
            <person name="Komaki H."/>
            <person name="Tamura T."/>
        </authorList>
    </citation>
    <scope>NUCLEOTIDE SEQUENCE [LARGE SCALE GENOMIC DNA]</scope>
    <source>
        <strain evidence="2 5">NBRC 12513</strain>
    </source>
</reference>
<dbReference type="SMART" id="SM00530">
    <property type="entry name" value="HTH_XRE"/>
    <property type="match status" value="1"/>
</dbReference>
<dbReference type="PROSITE" id="PS50943">
    <property type="entry name" value="HTH_CROC1"/>
    <property type="match status" value="1"/>
</dbReference>
<dbReference type="InterPro" id="IPR010982">
    <property type="entry name" value="Lambda_DNA-bd_dom_sf"/>
</dbReference>
<name>A0A7W7HBZ6_9ACTN</name>
<feature type="domain" description="HTH cro/C1-type" evidence="1">
    <location>
        <begin position="11"/>
        <end position="64"/>
    </location>
</feature>
<dbReference type="SUPFAM" id="SSF48452">
    <property type="entry name" value="TPR-like"/>
    <property type="match status" value="1"/>
</dbReference>
<dbReference type="Proteomes" id="UP000631312">
    <property type="component" value="Unassembled WGS sequence"/>
</dbReference>
<evidence type="ECO:0000313" key="4">
    <source>
        <dbReference type="Proteomes" id="UP000590511"/>
    </source>
</evidence>
<proteinExistence type="predicted"/>
<keyword evidence="5" id="KW-1185">Reference proteome</keyword>
<evidence type="ECO:0000313" key="2">
    <source>
        <dbReference type="EMBL" id="GIE45196.1"/>
    </source>
</evidence>
<sequence length="424" mass="46553">MAESESFKDALRRMRGARGLSLRELSRIAPLDPGHLSKIENGHRTPTADVAKALDRALQARGELVTLAHLERSARARQAVPFDPMRRRSLLALGVTATAIASAGPANKPHGPKIGIADARELQDTAAWLYGLDYQHGGATLWRAAKAAAQDGHDMLENGIYGEVVERQIIKGTSRLQMCAGWLAFDAGRHDLARSCYTEALALARQVGDAEVEIHALSNLAFQANVLGRPREAMRFVEGAIRAESAPHDQARLPAIPHLRRSVALSLSNDRTGHEKAMGAARKILDRDHDKPAEEWCSFLSPAELDGVEGTCLVELGQPKRAGILLECAIRALDQNYARNRALYRARLARARLDSKLVDGAVEAADAALDDLDNQVASWRVESELAAVATRLARFPHDGPAKDFLDRYHSRSQEFDPVRRERRP</sequence>
<protein>
    <submittedName>
        <fullName evidence="3">Tetratricopeptide (TPR) repeat protein</fullName>
    </submittedName>
</protein>
<dbReference type="SUPFAM" id="SSF47413">
    <property type="entry name" value="lambda repressor-like DNA-binding domains"/>
    <property type="match status" value="1"/>
</dbReference>
<dbReference type="EMBL" id="JACHNC010000001">
    <property type="protein sequence ID" value="MBB4747733.1"/>
    <property type="molecule type" value="Genomic_DNA"/>
</dbReference>
<gene>
    <name evidence="2" type="ORF">Alo02nite_80940</name>
    <name evidence="3" type="ORF">BJ964_001894</name>
</gene>
<dbReference type="Proteomes" id="UP000590511">
    <property type="component" value="Unassembled WGS sequence"/>
</dbReference>
<dbReference type="Pfam" id="PF13560">
    <property type="entry name" value="HTH_31"/>
    <property type="match status" value="1"/>
</dbReference>
<accession>A0A7W7HBZ6</accession>
<dbReference type="Gene3D" id="1.25.40.10">
    <property type="entry name" value="Tetratricopeptide repeat domain"/>
    <property type="match status" value="1"/>
</dbReference>
<dbReference type="AlphaFoldDB" id="A0A7W7HBZ6"/>
<evidence type="ECO:0000313" key="3">
    <source>
        <dbReference type="EMBL" id="MBB4747733.1"/>
    </source>
</evidence>
<evidence type="ECO:0000259" key="1">
    <source>
        <dbReference type="PROSITE" id="PS50943"/>
    </source>
</evidence>
<dbReference type="Gene3D" id="1.10.260.40">
    <property type="entry name" value="lambda repressor-like DNA-binding domains"/>
    <property type="match status" value="1"/>
</dbReference>
<dbReference type="InterPro" id="IPR001387">
    <property type="entry name" value="Cro/C1-type_HTH"/>
</dbReference>
<evidence type="ECO:0000313" key="5">
    <source>
        <dbReference type="Proteomes" id="UP000631312"/>
    </source>
</evidence>
<organism evidence="3 4">
    <name type="scientific">Actinoplanes lobatus</name>
    <dbReference type="NCBI Taxonomy" id="113568"/>
    <lineage>
        <taxon>Bacteria</taxon>
        <taxon>Bacillati</taxon>
        <taxon>Actinomycetota</taxon>
        <taxon>Actinomycetes</taxon>
        <taxon>Micromonosporales</taxon>
        <taxon>Micromonosporaceae</taxon>
        <taxon>Actinoplanes</taxon>
    </lineage>
</organism>